<evidence type="ECO:0008006" key="4">
    <source>
        <dbReference type="Google" id="ProtNLM"/>
    </source>
</evidence>
<feature type="transmembrane region" description="Helical" evidence="1">
    <location>
        <begin position="113"/>
        <end position="135"/>
    </location>
</feature>
<dbReference type="AlphaFoldDB" id="U2SBN7"/>
<dbReference type="EMBL" id="ACVN02000020">
    <property type="protein sequence ID" value="ERK62968.1"/>
    <property type="molecule type" value="Genomic_DNA"/>
</dbReference>
<feature type="transmembrane region" description="Helical" evidence="1">
    <location>
        <begin position="193"/>
        <end position="211"/>
    </location>
</feature>
<dbReference type="RefSeq" id="WP_021796203.1">
    <property type="nucleotide sequence ID" value="NZ_ACVN02000020.1"/>
</dbReference>
<feature type="transmembrane region" description="Helical" evidence="1">
    <location>
        <begin position="89"/>
        <end position="107"/>
    </location>
</feature>
<organism evidence="2 3">
    <name type="scientific">Propionibacterium acidifaciens F0233</name>
    <dbReference type="NCBI Taxonomy" id="553198"/>
    <lineage>
        <taxon>Bacteria</taxon>
        <taxon>Bacillati</taxon>
        <taxon>Actinomycetota</taxon>
        <taxon>Actinomycetes</taxon>
        <taxon>Propionibacteriales</taxon>
        <taxon>Propionibacteriaceae</taxon>
        <taxon>Propionibacterium</taxon>
    </lineage>
</organism>
<keyword evidence="1" id="KW-0812">Transmembrane</keyword>
<feature type="transmembrane region" description="Helical" evidence="1">
    <location>
        <begin position="156"/>
        <end position="181"/>
    </location>
</feature>
<gene>
    <name evidence="2" type="ORF">HMPREF0682_0144</name>
</gene>
<sequence length="389" mass="41787">MRLTIDRLPVLIVGLLFLVCLPVAEWAVGQPSVGAAGPFLKVWRVYDHDAAVRLVAAIVVGVLVALVLPLGRGLTPSEITERTREPVELLMPVWIGLGLVIIVMNALAKGRYLFYATAYLMTTGPHAVVVASSALSPLLPMLSGMIGRRHRALSALFLVVSCAFMFGSGTRVLCGLVILHLLGRVLGGRPVPWWGWLAGIAFALLALPVPLHNRGQATHGITPYTGATIDLLTGPDYLSSVWISFAENIAFIVPLVIYCTSVRWISLDQLLVEVNPLPSGVTGWPQIADSMRVHDYIPFSAVGEWGSLWGIAGVIGSVVVFGLLTRLCLLSLGRCTNATMPVALAAGIALGIIAAVQFCEYNTRMTMRIQEFLVVLAVVERIARPSIDA</sequence>
<reference evidence="2" key="1">
    <citation type="submission" date="2013-08" db="EMBL/GenBank/DDBJ databases">
        <authorList>
            <person name="Durkin A.S."/>
            <person name="Haft D.R."/>
            <person name="McCorrison J."/>
            <person name="Torralba M."/>
            <person name="Gillis M."/>
            <person name="Haft D.H."/>
            <person name="Methe B."/>
            <person name="Sutton G."/>
            <person name="Nelson K.E."/>
        </authorList>
    </citation>
    <scope>NUCLEOTIDE SEQUENCE [LARGE SCALE GENOMIC DNA]</scope>
    <source>
        <strain evidence="2">F0233</strain>
    </source>
</reference>
<evidence type="ECO:0000313" key="3">
    <source>
        <dbReference type="Proteomes" id="UP000017052"/>
    </source>
</evidence>
<keyword evidence="1" id="KW-1133">Transmembrane helix</keyword>
<comment type="caution">
    <text evidence="2">The sequence shown here is derived from an EMBL/GenBank/DDBJ whole genome shotgun (WGS) entry which is preliminary data.</text>
</comment>
<feature type="non-terminal residue" evidence="2">
    <location>
        <position position="389"/>
    </location>
</feature>
<evidence type="ECO:0000256" key="1">
    <source>
        <dbReference type="SAM" id="Phobius"/>
    </source>
</evidence>
<feature type="transmembrane region" description="Helical" evidence="1">
    <location>
        <begin position="308"/>
        <end position="332"/>
    </location>
</feature>
<name>U2SBN7_9ACTN</name>
<evidence type="ECO:0000313" key="2">
    <source>
        <dbReference type="EMBL" id="ERK62968.1"/>
    </source>
</evidence>
<feature type="transmembrane region" description="Helical" evidence="1">
    <location>
        <begin position="338"/>
        <end position="359"/>
    </location>
</feature>
<dbReference type="OrthoDB" id="3733533at2"/>
<protein>
    <recommendedName>
        <fullName evidence="4">Oligosaccharide repeat unit polymerase</fullName>
    </recommendedName>
</protein>
<feature type="transmembrane region" description="Helical" evidence="1">
    <location>
        <begin position="51"/>
        <end position="68"/>
    </location>
</feature>
<keyword evidence="1" id="KW-0472">Membrane</keyword>
<accession>U2SBN7</accession>
<keyword evidence="3" id="KW-1185">Reference proteome</keyword>
<proteinExistence type="predicted"/>
<dbReference type="Proteomes" id="UP000017052">
    <property type="component" value="Unassembled WGS sequence"/>
</dbReference>